<evidence type="ECO:0000256" key="3">
    <source>
        <dbReference type="ARBA" id="ARBA00004971"/>
    </source>
</evidence>
<dbReference type="InterPro" id="IPR005066">
    <property type="entry name" value="MoCF_OxRdtse_dimer"/>
</dbReference>
<dbReference type="Proteomes" id="UP000694888">
    <property type="component" value="Unplaced"/>
</dbReference>
<evidence type="ECO:0000313" key="10">
    <source>
        <dbReference type="Proteomes" id="UP000694888"/>
    </source>
</evidence>
<comment type="pathway">
    <text evidence="2">Sulfur metabolism.</text>
</comment>
<evidence type="ECO:0000256" key="2">
    <source>
        <dbReference type="ARBA" id="ARBA00004678"/>
    </source>
</evidence>
<dbReference type="Gene3D" id="3.10.120.10">
    <property type="entry name" value="Cytochrome b5-like heme/steroid binding domain"/>
    <property type="match status" value="1"/>
</dbReference>
<dbReference type="InterPro" id="IPR000572">
    <property type="entry name" value="OxRdtase_Mopterin-bd_dom"/>
</dbReference>
<comment type="pathway">
    <text evidence="3">Energy metabolism; sulfur metabolism.</text>
</comment>
<dbReference type="InterPro" id="IPR001199">
    <property type="entry name" value="Cyt_B5-like_heme/steroid-bd"/>
</dbReference>
<evidence type="ECO:0000256" key="5">
    <source>
        <dbReference type="ARBA" id="ARBA00022505"/>
    </source>
</evidence>
<dbReference type="SUPFAM" id="SSF56524">
    <property type="entry name" value="Oxidoreductase molybdopterin-binding domain"/>
    <property type="match status" value="1"/>
</dbReference>
<accession>A0ABM1A980</accession>
<keyword evidence="6" id="KW-0479">Metal-binding</keyword>
<dbReference type="Gene3D" id="3.90.420.10">
    <property type="entry name" value="Oxidoreductase, molybdopterin-binding domain"/>
    <property type="match status" value="1"/>
</dbReference>
<dbReference type="EC" id="1.8.3.1" evidence="4"/>
<evidence type="ECO:0000256" key="7">
    <source>
        <dbReference type="ARBA" id="ARBA00023002"/>
    </source>
</evidence>
<dbReference type="SMART" id="SM01117">
    <property type="entry name" value="Cyt-b5"/>
    <property type="match status" value="1"/>
</dbReference>
<dbReference type="Pfam" id="PF00173">
    <property type="entry name" value="Cyt-b5"/>
    <property type="match status" value="1"/>
</dbReference>
<dbReference type="Gene3D" id="2.60.40.650">
    <property type="match status" value="1"/>
</dbReference>
<dbReference type="PRINTS" id="PR00407">
    <property type="entry name" value="EUMOPTERIN"/>
</dbReference>
<dbReference type="GeneID" id="101858358"/>
<dbReference type="Pfam" id="PF00174">
    <property type="entry name" value="Oxidored_molyb"/>
    <property type="match status" value="1"/>
</dbReference>
<dbReference type="PANTHER" id="PTHR19372:SF7">
    <property type="entry name" value="SULFITE OXIDASE, MITOCHONDRIAL"/>
    <property type="match status" value="1"/>
</dbReference>
<evidence type="ECO:0000313" key="11">
    <source>
        <dbReference type="RefSeq" id="XP_012943234.1"/>
    </source>
</evidence>
<dbReference type="CDD" id="cd02111">
    <property type="entry name" value="eukary_SO_Moco"/>
    <property type="match status" value="1"/>
</dbReference>
<keyword evidence="5" id="KW-0500">Molybdenum</keyword>
<evidence type="ECO:0000256" key="8">
    <source>
        <dbReference type="SAM" id="MobiDB-lite"/>
    </source>
</evidence>
<evidence type="ECO:0000256" key="4">
    <source>
        <dbReference type="ARBA" id="ARBA00012505"/>
    </source>
</evidence>
<dbReference type="InterPro" id="IPR014756">
    <property type="entry name" value="Ig_E-set"/>
</dbReference>
<evidence type="ECO:0000259" key="9">
    <source>
        <dbReference type="PROSITE" id="PS50255"/>
    </source>
</evidence>
<protein>
    <recommendedName>
        <fullName evidence="4">sulfite oxidase</fullName>
        <ecNumber evidence="4">1.8.3.1</ecNumber>
    </recommendedName>
</protein>
<dbReference type="SUPFAM" id="SSF81296">
    <property type="entry name" value="E set domains"/>
    <property type="match status" value="1"/>
</dbReference>
<evidence type="ECO:0000256" key="6">
    <source>
        <dbReference type="ARBA" id="ARBA00022723"/>
    </source>
</evidence>
<sequence length="608" mass="67400">MMAHMKTVLFRRSALAANQGLGKFRINKLLEHSQVPCAYLSTLKEERNPSGNSALQQVQVDEWSGNEREGSKRKSHISALALAGSIGVGLGLAGKLLTERRNRRHHNGGGITATTLLRDLVPVASVSAAESAPQPGVLRKDLPTYSAAEVASHNSRETGIWVTFQNGVYDITEYVLQHPGGKKILMASGKSMEPFWNVYSVHKNDEVYEILESLRIGNIVEVATKKEAGATDDPYRNDPERSPLLIPSSKKPFNAEPPQQMLVDRFLTPNHLFFVRNHLPVPSVEPKDYRLDVSLDSGSKSFTYDDLKSKFDKRSVVAVTQCAGNRRSEMVKVKPVKGLNWGSAAISNAKWSGVCLDDLLLKQGVDIEKVRGKYIVFEGMDKQPDDSPYGASIPLELARMLKRDIIIAYEMNGEPIPRDHGFPIRVIIPGVVGARQVKWLNKIYFSGEESTSHWQRRDYKGFNSSIDWHNVDFDSSVSISQLPVISAICEPEEDAELEEGAEEVTLRGYAWSGGGRGIIRVDVSADGGKTWQEARLKPNGQSPYRSYAWTLWEADVPLPTGARSTTLVVKAVDISYNVQPDSVEGIWNLRGCLSNAWHRVKVNIPAES</sequence>
<feature type="compositionally biased region" description="Basic and acidic residues" evidence="8">
    <location>
        <begin position="230"/>
        <end position="241"/>
    </location>
</feature>
<proteinExistence type="predicted"/>
<dbReference type="SUPFAM" id="SSF55856">
    <property type="entry name" value="Cytochrome b5-like heme/steroid binding domain"/>
    <property type="match status" value="1"/>
</dbReference>
<dbReference type="RefSeq" id="XP_012943234.1">
    <property type="nucleotide sequence ID" value="XM_013087780.2"/>
</dbReference>
<feature type="domain" description="Cytochrome b5 heme-binding" evidence="9">
    <location>
        <begin position="142"/>
        <end position="220"/>
    </location>
</feature>
<reference evidence="11" key="1">
    <citation type="submission" date="2025-08" db="UniProtKB">
        <authorList>
            <consortium name="RefSeq"/>
        </authorList>
    </citation>
    <scope>IDENTIFICATION</scope>
</reference>
<dbReference type="PROSITE" id="PS50255">
    <property type="entry name" value="CYTOCHROME_B5_2"/>
    <property type="match status" value="1"/>
</dbReference>
<organism evidence="10 11">
    <name type="scientific">Aplysia californica</name>
    <name type="common">California sea hare</name>
    <dbReference type="NCBI Taxonomy" id="6500"/>
    <lineage>
        <taxon>Eukaryota</taxon>
        <taxon>Metazoa</taxon>
        <taxon>Spiralia</taxon>
        <taxon>Lophotrochozoa</taxon>
        <taxon>Mollusca</taxon>
        <taxon>Gastropoda</taxon>
        <taxon>Heterobranchia</taxon>
        <taxon>Euthyneura</taxon>
        <taxon>Tectipleura</taxon>
        <taxon>Aplysiida</taxon>
        <taxon>Aplysioidea</taxon>
        <taxon>Aplysiidae</taxon>
        <taxon>Aplysia</taxon>
    </lineage>
</organism>
<dbReference type="Pfam" id="PF03404">
    <property type="entry name" value="Mo-co_dimer"/>
    <property type="match status" value="1"/>
</dbReference>
<evidence type="ECO:0000256" key="1">
    <source>
        <dbReference type="ARBA" id="ARBA00001924"/>
    </source>
</evidence>
<name>A0ABM1A980_APLCA</name>
<dbReference type="InterPro" id="IPR008335">
    <property type="entry name" value="Mopterin_OxRdtase_euk"/>
</dbReference>
<dbReference type="InterPro" id="IPR036374">
    <property type="entry name" value="OxRdtase_Mopterin-bd_sf"/>
</dbReference>
<gene>
    <name evidence="11" type="primary">LOC101858358</name>
</gene>
<keyword evidence="7" id="KW-0560">Oxidoreductase</keyword>
<keyword evidence="10" id="KW-1185">Reference proteome</keyword>
<dbReference type="PANTHER" id="PTHR19372">
    <property type="entry name" value="SULFITE REDUCTASE"/>
    <property type="match status" value="1"/>
</dbReference>
<dbReference type="InterPro" id="IPR036400">
    <property type="entry name" value="Cyt_B5-like_heme/steroid_sf"/>
</dbReference>
<comment type="cofactor">
    <cofactor evidence="1">
        <name>Mo-molybdopterin</name>
        <dbReference type="ChEBI" id="CHEBI:71302"/>
    </cofactor>
</comment>
<feature type="region of interest" description="Disordered" evidence="8">
    <location>
        <begin position="230"/>
        <end position="250"/>
    </location>
</feature>